<evidence type="ECO:0000256" key="5">
    <source>
        <dbReference type="SAM" id="Phobius"/>
    </source>
</evidence>
<dbReference type="InterPro" id="IPR050835">
    <property type="entry name" value="ABC_transporter_sub-D"/>
</dbReference>
<organism evidence="6">
    <name type="scientific">marine metagenome</name>
    <dbReference type="NCBI Taxonomy" id="408172"/>
    <lineage>
        <taxon>unclassified sequences</taxon>
        <taxon>metagenomes</taxon>
        <taxon>ecological metagenomes</taxon>
    </lineage>
</organism>
<sequence>MLKSFWWNKQWAVWAWGGLVLLIGSLWLQVQMTVAINTWYGGFYNLLQTAGDYIDNPQEGISQLYSQLISLQYTLSGFNSEVASVSFTEIVFPYIALAIFTGWFARIYGLRWREAITFSYIPRWRGVDGEIEGASQRIQEDCNRWARIIESLGLQIVRAVMTLIAFIPILWGFSDKVDIPVIRDIEGSLVWGTLIVSLGGMAISWFVGWKLPHLEYNNQRVEAAFRKDLVLGEDDKLNYAQPETLGELFTGIRYNYHRLYLHYGYFDCWVVFYDQFMIIVPYLIMGPGLFSGLITLGIMVQVSNAFSRVHGGFALFLHNWTTITELRSIWKRLHEFEENLERYGQ</sequence>
<name>A0A382GRX3_9ZZZZ</name>
<feature type="transmembrane region" description="Helical" evidence="5">
    <location>
        <begin position="156"/>
        <end position="174"/>
    </location>
</feature>
<evidence type="ECO:0000256" key="4">
    <source>
        <dbReference type="ARBA" id="ARBA00023136"/>
    </source>
</evidence>
<feature type="transmembrane region" description="Helical" evidence="5">
    <location>
        <begin position="90"/>
        <end position="109"/>
    </location>
</feature>
<dbReference type="NCBIfam" id="NF009036">
    <property type="entry name" value="PRK12369.1"/>
    <property type="match status" value="1"/>
</dbReference>
<keyword evidence="4 5" id="KW-0472">Membrane</keyword>
<dbReference type="AlphaFoldDB" id="A0A382GRX3"/>
<gene>
    <name evidence="6" type="ORF">METZ01_LOCUS230476</name>
</gene>
<dbReference type="Pfam" id="PF05992">
    <property type="entry name" value="SbmA_BacA"/>
    <property type="match status" value="1"/>
</dbReference>
<keyword evidence="1" id="KW-0813">Transport</keyword>
<evidence type="ECO:0000256" key="2">
    <source>
        <dbReference type="ARBA" id="ARBA00022692"/>
    </source>
</evidence>
<reference evidence="6" key="1">
    <citation type="submission" date="2018-05" db="EMBL/GenBank/DDBJ databases">
        <authorList>
            <person name="Lanie J.A."/>
            <person name="Ng W.-L."/>
            <person name="Kazmierczak K.M."/>
            <person name="Andrzejewski T.M."/>
            <person name="Davidsen T.M."/>
            <person name="Wayne K.J."/>
            <person name="Tettelin H."/>
            <person name="Glass J.I."/>
            <person name="Rusch D."/>
            <person name="Podicherti R."/>
            <person name="Tsui H.-C.T."/>
            <person name="Winkler M.E."/>
        </authorList>
    </citation>
    <scope>NUCLEOTIDE SEQUENCE</scope>
</reference>
<dbReference type="GO" id="GO:0015833">
    <property type="term" value="P:peptide transport"/>
    <property type="evidence" value="ECO:0007669"/>
    <property type="project" value="InterPro"/>
</dbReference>
<proteinExistence type="predicted"/>
<accession>A0A382GRX3</accession>
<dbReference type="PANTHER" id="PTHR11384:SF59">
    <property type="entry name" value="LYSOSOMAL COBALAMIN TRANSPORTER ABCD4"/>
    <property type="match status" value="1"/>
</dbReference>
<feature type="transmembrane region" description="Helical" evidence="5">
    <location>
        <begin position="189"/>
        <end position="209"/>
    </location>
</feature>
<keyword evidence="3 5" id="KW-1133">Transmembrane helix</keyword>
<keyword evidence="2 5" id="KW-0812">Transmembrane</keyword>
<feature type="transmembrane region" description="Helical" evidence="5">
    <location>
        <begin position="12"/>
        <end position="30"/>
    </location>
</feature>
<dbReference type="PANTHER" id="PTHR11384">
    <property type="entry name" value="ATP-BINDING CASSETTE, SUB-FAMILY D MEMBER"/>
    <property type="match status" value="1"/>
</dbReference>
<protein>
    <recommendedName>
        <fullName evidence="7">Transporter</fullName>
    </recommendedName>
</protein>
<dbReference type="GO" id="GO:0005886">
    <property type="term" value="C:plasma membrane"/>
    <property type="evidence" value="ECO:0007669"/>
    <property type="project" value="TreeGrafter"/>
</dbReference>
<evidence type="ECO:0000313" key="6">
    <source>
        <dbReference type="EMBL" id="SVB77622.1"/>
    </source>
</evidence>
<dbReference type="EMBL" id="UINC01056965">
    <property type="protein sequence ID" value="SVB77622.1"/>
    <property type="molecule type" value="Genomic_DNA"/>
</dbReference>
<evidence type="ECO:0000256" key="3">
    <source>
        <dbReference type="ARBA" id="ARBA00022989"/>
    </source>
</evidence>
<evidence type="ECO:0000256" key="1">
    <source>
        <dbReference type="ARBA" id="ARBA00022448"/>
    </source>
</evidence>
<dbReference type="GO" id="GO:1904680">
    <property type="term" value="F:peptide transmembrane transporter activity"/>
    <property type="evidence" value="ECO:0007669"/>
    <property type="project" value="InterPro"/>
</dbReference>
<dbReference type="InterPro" id="IPR009248">
    <property type="entry name" value="SbmA_BacA"/>
</dbReference>
<evidence type="ECO:0008006" key="7">
    <source>
        <dbReference type="Google" id="ProtNLM"/>
    </source>
</evidence>